<dbReference type="AlphaFoldDB" id="A0A420DWD6"/>
<sequence>MTKKLKSKLWLVALIVGVSIFIFNCQRDEISIVQKEELNYRTVSVKQAKQVFFKKKTKPLNLIFRTSESNELVLSPQWETVEQNELNFTDALMTEVNTLINREGNYSSKAIFIEVNDVVVFALETQYAFGRYTNGDLKEGLVYYNDFDGNFLDAYKIQNGLTTKRFVLNNITQQSGFFLTMFFQNFGDHNCWNTDNLPDDNQLEEVVVTAPAQHSNNSFQEIFIYNYHIPTSGNDISSGSSGSGGFGGGNNSSIINSQLTDLLGQGDSFINTNFGDTNSPYSFDSVADFEEFLDDFENTFELEEINLENLQNGTKITKFKAKFAYIIPPVYLNVHAKSILDNSITENINEFDLLEVISFESGVTPFLEWEQDSYEHSINENIVTVIGHFNIGISIQGFDISYSDSYVITITYNKTTGEPIDITAIGDN</sequence>
<keyword evidence="2" id="KW-1185">Reference proteome</keyword>
<dbReference type="Proteomes" id="UP000284892">
    <property type="component" value="Unassembled WGS sequence"/>
</dbReference>
<dbReference type="RefSeq" id="WP_120199743.1">
    <property type="nucleotide sequence ID" value="NZ_RAQJ01000001.1"/>
</dbReference>
<comment type="caution">
    <text evidence="1">The sequence shown here is derived from an EMBL/GenBank/DDBJ whole genome shotgun (WGS) entry which is preliminary data.</text>
</comment>
<gene>
    <name evidence="1" type="ORF">BXY80_0625</name>
</gene>
<name>A0A420DWD6_9FLAO</name>
<organism evidence="1 2">
    <name type="scientific">Ichthyenterobacterium magnum</name>
    <dbReference type="NCBI Taxonomy" id="1230530"/>
    <lineage>
        <taxon>Bacteria</taxon>
        <taxon>Pseudomonadati</taxon>
        <taxon>Bacteroidota</taxon>
        <taxon>Flavobacteriia</taxon>
        <taxon>Flavobacteriales</taxon>
        <taxon>Flavobacteriaceae</taxon>
        <taxon>Ichthyenterobacterium</taxon>
    </lineage>
</organism>
<protein>
    <submittedName>
        <fullName evidence="1">Uncharacterized protein</fullName>
    </submittedName>
</protein>
<dbReference type="EMBL" id="RAQJ01000001">
    <property type="protein sequence ID" value="RKE98536.1"/>
    <property type="molecule type" value="Genomic_DNA"/>
</dbReference>
<dbReference type="OrthoDB" id="1449186at2"/>
<proteinExistence type="predicted"/>
<accession>A0A420DWD6</accession>
<reference evidence="1 2" key="1">
    <citation type="submission" date="2018-09" db="EMBL/GenBank/DDBJ databases">
        <title>Genomic Encyclopedia of Archaeal and Bacterial Type Strains, Phase II (KMG-II): from individual species to whole genera.</title>
        <authorList>
            <person name="Goeker M."/>
        </authorList>
    </citation>
    <scope>NUCLEOTIDE SEQUENCE [LARGE SCALE GENOMIC DNA]</scope>
    <source>
        <strain evidence="1 2">DSM 26283</strain>
    </source>
</reference>
<evidence type="ECO:0000313" key="2">
    <source>
        <dbReference type="Proteomes" id="UP000284892"/>
    </source>
</evidence>
<evidence type="ECO:0000313" key="1">
    <source>
        <dbReference type="EMBL" id="RKE98536.1"/>
    </source>
</evidence>